<reference evidence="3 4" key="1">
    <citation type="submission" date="2018-06" db="EMBL/GenBank/DDBJ databases">
        <authorList>
            <person name="Liu Z.-W."/>
        </authorList>
    </citation>
    <scope>NUCLEOTIDE SEQUENCE [LARGE SCALE GENOMIC DNA]</scope>
    <source>
        <strain evidence="3 4">2b14</strain>
    </source>
</reference>
<organism evidence="3 4">
    <name type="scientific">Pontibacter arcticus</name>
    <dbReference type="NCBI Taxonomy" id="2080288"/>
    <lineage>
        <taxon>Bacteria</taxon>
        <taxon>Pseudomonadati</taxon>
        <taxon>Bacteroidota</taxon>
        <taxon>Cytophagia</taxon>
        <taxon>Cytophagales</taxon>
        <taxon>Hymenobacteraceae</taxon>
        <taxon>Pontibacter</taxon>
    </lineage>
</organism>
<feature type="chain" id="PRO_5016735404" evidence="2">
    <location>
        <begin position="24"/>
        <end position="162"/>
    </location>
</feature>
<dbReference type="RefSeq" id="WP_112303608.1">
    <property type="nucleotide sequence ID" value="NZ_QMDV01000001.1"/>
</dbReference>
<keyword evidence="4" id="KW-1185">Reference proteome</keyword>
<dbReference type="Proteomes" id="UP000251692">
    <property type="component" value="Unassembled WGS sequence"/>
</dbReference>
<proteinExistence type="predicted"/>
<dbReference type="AlphaFoldDB" id="A0A364RGW8"/>
<evidence type="ECO:0000313" key="4">
    <source>
        <dbReference type="Proteomes" id="UP000251692"/>
    </source>
</evidence>
<accession>A0A364RGW8</accession>
<dbReference type="EMBL" id="QMDV01000001">
    <property type="protein sequence ID" value="RAU83580.1"/>
    <property type="molecule type" value="Genomic_DNA"/>
</dbReference>
<keyword evidence="2" id="KW-0732">Signal</keyword>
<evidence type="ECO:0000256" key="1">
    <source>
        <dbReference type="SAM" id="MobiDB-lite"/>
    </source>
</evidence>
<evidence type="ECO:0000313" key="3">
    <source>
        <dbReference type="EMBL" id="RAU83580.1"/>
    </source>
</evidence>
<feature type="compositionally biased region" description="Polar residues" evidence="1">
    <location>
        <begin position="29"/>
        <end position="44"/>
    </location>
</feature>
<feature type="compositionally biased region" description="Basic residues" evidence="1">
    <location>
        <begin position="45"/>
        <end position="56"/>
    </location>
</feature>
<gene>
    <name evidence="3" type="ORF">DP923_00420</name>
</gene>
<feature type="signal peptide" evidence="2">
    <location>
        <begin position="1"/>
        <end position="23"/>
    </location>
</feature>
<name>A0A364RGW8_9BACT</name>
<evidence type="ECO:0000256" key="2">
    <source>
        <dbReference type="SAM" id="SignalP"/>
    </source>
</evidence>
<dbReference type="OrthoDB" id="854097at2"/>
<feature type="region of interest" description="Disordered" evidence="1">
    <location>
        <begin position="29"/>
        <end position="56"/>
    </location>
</feature>
<comment type="caution">
    <text evidence="3">The sequence shown here is derived from an EMBL/GenBank/DDBJ whole genome shotgun (WGS) entry which is preliminary data.</text>
</comment>
<protein>
    <submittedName>
        <fullName evidence="3">Uncharacterized protein</fullName>
    </submittedName>
</protein>
<reference evidence="3 4" key="2">
    <citation type="submission" date="2018-07" db="EMBL/GenBank/DDBJ databases">
        <title>Pontibacter sp. 2b14 genomic sequence and assembly.</title>
        <authorList>
            <person name="Du Z.-J."/>
        </authorList>
    </citation>
    <scope>NUCLEOTIDE SEQUENCE [LARGE SCALE GENOMIC DNA]</scope>
    <source>
        <strain evidence="3 4">2b14</strain>
    </source>
</reference>
<sequence>MKTLYTFAIIVLTGVAGIQTVAAQTYPANPAATAQDSTTAGTQKASKKTKEKKETKKRTRVVMSSEVLRTSMVKRSDISPNKVEVVIKQAGRVINNPNDLQMVGSNGTVVNLSNYIGFENMELPFDGYVRFRAQNLMNNSVYERQVRFVVTDPGQWVLRIEL</sequence>